<reference evidence="1" key="1">
    <citation type="submission" date="2020-05" db="EMBL/GenBank/DDBJ databases">
        <title>Phylogenomic resolution of chytrid fungi.</title>
        <authorList>
            <person name="Stajich J.E."/>
            <person name="Amses K."/>
            <person name="Simmons R."/>
            <person name="Seto K."/>
            <person name="Myers J."/>
            <person name="Bonds A."/>
            <person name="Quandt C.A."/>
            <person name="Barry K."/>
            <person name="Liu P."/>
            <person name="Grigoriev I."/>
            <person name="Longcore J.E."/>
            <person name="James T.Y."/>
        </authorList>
    </citation>
    <scope>NUCLEOTIDE SEQUENCE</scope>
    <source>
        <strain evidence="1">JEL0318</strain>
    </source>
</reference>
<sequence length="149" mass="16249">MAKRKRRAVADNNVRSGNRTAYVGGRSWKKIILKDSNGHTTPVYGAGVGLVPSVADPQQDIWMSSTAASSQQAEDSALLEGLKRIPAEGNGLIRSDCLLRTRKGGIQIQRCKAHKGFNKRADKMAAKDRNERLRKKMTKAGAKSFKVAA</sequence>
<evidence type="ECO:0000313" key="1">
    <source>
        <dbReference type="EMBL" id="KAJ3048397.1"/>
    </source>
</evidence>
<keyword evidence="2" id="KW-1185">Reference proteome</keyword>
<name>A0AAD5X331_9FUNG</name>
<accession>A0AAD5X331</accession>
<protein>
    <submittedName>
        <fullName evidence="1">Uncharacterized protein</fullName>
    </submittedName>
</protein>
<dbReference type="AlphaFoldDB" id="A0AAD5X331"/>
<evidence type="ECO:0000313" key="2">
    <source>
        <dbReference type="Proteomes" id="UP001212841"/>
    </source>
</evidence>
<gene>
    <name evidence="1" type="ORF">HK097_010562</name>
</gene>
<organism evidence="1 2">
    <name type="scientific">Rhizophlyctis rosea</name>
    <dbReference type="NCBI Taxonomy" id="64517"/>
    <lineage>
        <taxon>Eukaryota</taxon>
        <taxon>Fungi</taxon>
        <taxon>Fungi incertae sedis</taxon>
        <taxon>Chytridiomycota</taxon>
        <taxon>Chytridiomycota incertae sedis</taxon>
        <taxon>Chytridiomycetes</taxon>
        <taxon>Rhizophlyctidales</taxon>
        <taxon>Rhizophlyctidaceae</taxon>
        <taxon>Rhizophlyctis</taxon>
    </lineage>
</organism>
<dbReference type="Proteomes" id="UP001212841">
    <property type="component" value="Unassembled WGS sequence"/>
</dbReference>
<proteinExistence type="predicted"/>
<dbReference type="EMBL" id="JADGJD010000798">
    <property type="protein sequence ID" value="KAJ3048397.1"/>
    <property type="molecule type" value="Genomic_DNA"/>
</dbReference>
<comment type="caution">
    <text evidence="1">The sequence shown here is derived from an EMBL/GenBank/DDBJ whole genome shotgun (WGS) entry which is preliminary data.</text>
</comment>